<dbReference type="PROSITE" id="PS50110">
    <property type="entry name" value="RESPONSE_REGULATORY"/>
    <property type="match status" value="1"/>
</dbReference>
<dbReference type="SMART" id="SM00421">
    <property type="entry name" value="HTH_LUXR"/>
    <property type="match status" value="1"/>
</dbReference>
<proteinExistence type="predicted"/>
<reference evidence="6 7" key="1">
    <citation type="submission" date="2020-07" db="EMBL/GenBank/DDBJ databases">
        <title>Description of Kordia aestuariivivens sp. nov., isolated from a tidal flat.</title>
        <authorList>
            <person name="Park S."/>
            <person name="Yoon J.-H."/>
        </authorList>
    </citation>
    <scope>NUCLEOTIDE SEQUENCE [LARGE SCALE GENOMIC DNA]</scope>
    <source>
        <strain evidence="6 7">YSTF-M3</strain>
    </source>
</reference>
<evidence type="ECO:0000313" key="6">
    <source>
        <dbReference type="EMBL" id="MBC8753928.1"/>
    </source>
</evidence>
<feature type="modified residue" description="4-aspartylphosphate" evidence="3">
    <location>
        <position position="56"/>
    </location>
</feature>
<dbReference type="PANTHER" id="PTHR43214:SF43">
    <property type="entry name" value="TWO-COMPONENT RESPONSE REGULATOR"/>
    <property type="match status" value="1"/>
</dbReference>
<dbReference type="Proteomes" id="UP000619238">
    <property type="component" value="Unassembled WGS sequence"/>
</dbReference>
<keyword evidence="7" id="KW-1185">Reference proteome</keyword>
<name>A0ABR7Q609_9FLAO</name>
<evidence type="ECO:0000256" key="2">
    <source>
        <dbReference type="ARBA" id="ARBA00023125"/>
    </source>
</evidence>
<keyword evidence="2" id="KW-0238">DNA-binding</keyword>
<dbReference type="SMART" id="SM00448">
    <property type="entry name" value="REC"/>
    <property type="match status" value="1"/>
</dbReference>
<dbReference type="InterPro" id="IPR058245">
    <property type="entry name" value="NreC/VraR/RcsB-like_REC"/>
</dbReference>
<feature type="domain" description="HTH luxR-type" evidence="4">
    <location>
        <begin position="141"/>
        <end position="206"/>
    </location>
</feature>
<dbReference type="PRINTS" id="PR00038">
    <property type="entry name" value="HTHLUXR"/>
</dbReference>
<dbReference type="Gene3D" id="3.40.50.2300">
    <property type="match status" value="1"/>
</dbReference>
<organism evidence="6 7">
    <name type="scientific">Kordia aestuariivivens</name>
    <dbReference type="NCBI Taxonomy" id="2759037"/>
    <lineage>
        <taxon>Bacteria</taxon>
        <taxon>Pseudomonadati</taxon>
        <taxon>Bacteroidota</taxon>
        <taxon>Flavobacteriia</taxon>
        <taxon>Flavobacteriales</taxon>
        <taxon>Flavobacteriaceae</taxon>
        <taxon>Kordia</taxon>
    </lineage>
</organism>
<dbReference type="Pfam" id="PF00072">
    <property type="entry name" value="Response_reg"/>
    <property type="match status" value="1"/>
</dbReference>
<dbReference type="SUPFAM" id="SSF52172">
    <property type="entry name" value="CheY-like"/>
    <property type="match status" value="1"/>
</dbReference>
<comment type="caution">
    <text evidence="6">The sequence shown here is derived from an EMBL/GenBank/DDBJ whole genome shotgun (WGS) entry which is preliminary data.</text>
</comment>
<feature type="domain" description="Response regulatory" evidence="5">
    <location>
        <begin position="3"/>
        <end position="121"/>
    </location>
</feature>
<evidence type="ECO:0000259" key="4">
    <source>
        <dbReference type="PROSITE" id="PS50043"/>
    </source>
</evidence>
<evidence type="ECO:0000256" key="1">
    <source>
        <dbReference type="ARBA" id="ARBA00022553"/>
    </source>
</evidence>
<dbReference type="InterPro" id="IPR011006">
    <property type="entry name" value="CheY-like_superfamily"/>
</dbReference>
<sequence>MINIVIAEDHNSLIDGIDLFFGFEDDIKIIGKVNDGKALLELLEQKNRHVHVVIVDIRMPILDGIEATKQITVKYPHIKVIAFTMFRKRELYNKMIAAGAKGYLLKNAKLPILLQAIREVHDGKTYYDSDLPFEDENSTANIKKEDKLTKRQNQILELIGQSLSNKQIAEKLIISEHTVTTHRKNMIVKLNLEGRDALLKYVLNRGYDFD</sequence>
<protein>
    <submittedName>
        <fullName evidence="6">Response regulator transcription factor</fullName>
    </submittedName>
</protein>
<evidence type="ECO:0000313" key="7">
    <source>
        <dbReference type="Proteomes" id="UP000619238"/>
    </source>
</evidence>
<dbReference type="PROSITE" id="PS50043">
    <property type="entry name" value="HTH_LUXR_2"/>
    <property type="match status" value="1"/>
</dbReference>
<evidence type="ECO:0000259" key="5">
    <source>
        <dbReference type="PROSITE" id="PS50110"/>
    </source>
</evidence>
<gene>
    <name evidence="6" type="ORF">H2O64_04550</name>
</gene>
<dbReference type="Pfam" id="PF00196">
    <property type="entry name" value="GerE"/>
    <property type="match status" value="1"/>
</dbReference>
<dbReference type="InterPro" id="IPR016032">
    <property type="entry name" value="Sig_transdc_resp-reg_C-effctor"/>
</dbReference>
<dbReference type="RefSeq" id="WP_187560962.1">
    <property type="nucleotide sequence ID" value="NZ_JACGWS010000002.1"/>
</dbReference>
<dbReference type="EMBL" id="JACGWS010000002">
    <property type="protein sequence ID" value="MBC8753928.1"/>
    <property type="molecule type" value="Genomic_DNA"/>
</dbReference>
<evidence type="ECO:0000256" key="3">
    <source>
        <dbReference type="PROSITE-ProRule" id="PRU00169"/>
    </source>
</evidence>
<accession>A0ABR7Q609</accession>
<dbReference type="PANTHER" id="PTHR43214">
    <property type="entry name" value="TWO-COMPONENT RESPONSE REGULATOR"/>
    <property type="match status" value="1"/>
</dbReference>
<dbReference type="InterPro" id="IPR001789">
    <property type="entry name" value="Sig_transdc_resp-reg_receiver"/>
</dbReference>
<dbReference type="InterPro" id="IPR039420">
    <property type="entry name" value="WalR-like"/>
</dbReference>
<dbReference type="CDD" id="cd06170">
    <property type="entry name" value="LuxR_C_like"/>
    <property type="match status" value="1"/>
</dbReference>
<dbReference type="SUPFAM" id="SSF46894">
    <property type="entry name" value="C-terminal effector domain of the bipartite response regulators"/>
    <property type="match status" value="1"/>
</dbReference>
<keyword evidence="1 3" id="KW-0597">Phosphoprotein</keyword>
<dbReference type="InterPro" id="IPR000792">
    <property type="entry name" value="Tscrpt_reg_LuxR_C"/>
</dbReference>
<dbReference type="CDD" id="cd17535">
    <property type="entry name" value="REC_NarL-like"/>
    <property type="match status" value="1"/>
</dbReference>